<dbReference type="SUPFAM" id="SSF54001">
    <property type="entry name" value="Cysteine proteinases"/>
    <property type="match status" value="1"/>
</dbReference>
<feature type="compositionally biased region" description="Polar residues" evidence="6">
    <location>
        <begin position="131"/>
        <end position="150"/>
    </location>
</feature>
<keyword evidence="2" id="KW-0597">Phosphoprotein</keyword>
<keyword evidence="5" id="KW-0378">Hydrolase</keyword>
<dbReference type="PANTHER" id="PTHR46896:SF3">
    <property type="entry name" value="FI06413P-RELATED"/>
    <property type="match status" value="1"/>
</dbReference>
<dbReference type="EMBL" id="HE797081">
    <property type="protein sequence ID" value="CCM02457.1"/>
    <property type="molecule type" value="Genomic_DNA"/>
</dbReference>
<evidence type="ECO:0000256" key="4">
    <source>
        <dbReference type="ARBA" id="ARBA00022786"/>
    </source>
</evidence>
<dbReference type="GeneID" id="24097368"/>
<keyword evidence="3" id="KW-0645">Protease</keyword>
<feature type="region of interest" description="Disordered" evidence="6">
    <location>
        <begin position="523"/>
        <end position="567"/>
    </location>
</feature>
<dbReference type="GO" id="GO:0006508">
    <property type="term" value="P:proteolysis"/>
    <property type="evidence" value="ECO:0007669"/>
    <property type="project" value="UniProtKB-KW"/>
</dbReference>
<dbReference type="Gene3D" id="1.10.418.20">
    <property type="match status" value="1"/>
</dbReference>
<keyword evidence="4" id="KW-0833">Ubl conjugation pathway</keyword>
<dbReference type="STRING" id="599839.J4HWL2"/>
<feature type="compositionally biased region" description="Polar residues" evidence="6">
    <location>
        <begin position="549"/>
        <end position="567"/>
    </location>
</feature>
<dbReference type="RefSeq" id="XP_012181740.1">
    <property type="nucleotide sequence ID" value="XM_012326350.1"/>
</dbReference>
<feature type="region of interest" description="Disordered" evidence="6">
    <location>
        <begin position="879"/>
        <end position="915"/>
    </location>
</feature>
<feature type="region of interest" description="Disordered" evidence="6">
    <location>
        <begin position="713"/>
        <end position="769"/>
    </location>
</feature>
<sequence>MHGTQTPFPSSSDRDQIAAMHSLGKQRPPSSMRDMSDSMTVRNGDAKWKKSPTVVQTPTNHSTPFVNPFSSRMGSNLRGGSRPQGVNNSGRTVLDISQSKKPRIDTEKQQMTAPLGPIPVREFYPKPNGMGSKSTRSAGPSSNAMPSTSKDVIEVLDDDTPDIGQRVKRQPQRRVKDRIGESPDPLDSLTPEPSHSKFSNDLHDFETYSHSAPSRRFPRDGDHTRRLQERIQTRKVVQVDDDSDSIESTSGFPLPPSGNTAPPSGKSLFVAGNVKQKVESFEKSSKQPRRLDFNEIAKVKANVKGKMKSKSNLPQKLDPLSGISGFEHHKESSARKNQMRSSEDIILPLEQWSRGYELFCNQDEANIAPSYWLTLSPDSRLLAIRGVSSAPDPTKGRPLHEFRLDRDIDTFTYSTPSQKGEPMILRIKPSARNFKYASPTDKHKPGSNQDDGFITFKFMTRHPNWQNGDQYSKLLETLKVAIRKSEVVTGSGSKSVWEMVLNAAHLKEPEIERKGVAAFAHEREDMVASSSKSEAKPNSRPKPQAAFKGSTTSTLPGARPTRQSTRLSAHFELKTGLETEPEPEPEPDELILVYPPTGPGAINIYKSDLKRLDEGSYLNDTLIEFGLKLWLADLKADDPSFAEQVHVFSSFFYKKINVKDKDEGYQSVRKWTSKFDIFQKKYIVVPINENFHWYLAIICNPEFVLVPAPVSESAPKPMTRKRKREDASVDATTPDRDARHTNARPRSPEIIPDSNPTSPQRSPPLDSEGDVEDLLHVTHSCTLSDNNLLFYPEDLTSVDQSSISEPSHINNTDAMDVDCMELQYPTSPLRQPDNMDVDEVSSLSTLVDREKTEIDTHDGLETSLRSRSNNFSPIRVSKFYGKGSSSQKGEKAPRASTGSNQESREDGVDELDVSADTSGRENTTYVFIFDSLGSRHPQAGKTLSRYLQLEAKDKKGINASEAKWKNALVPSQPNYCDCGVYVLHFVRQFLRAPDTYSNIILSLTSKNYPARDRKTHWKDSSVKGLREDIRGRILQLSETWKSDRGTKVGEKETAKANEVGGATSMKHGDSDDVVVIQD</sequence>
<dbReference type="InterPro" id="IPR051947">
    <property type="entry name" value="Sentrin-specific_protease"/>
</dbReference>
<feature type="compositionally biased region" description="Basic residues" evidence="6">
    <location>
        <begin position="166"/>
        <end position="176"/>
    </location>
</feature>
<feature type="compositionally biased region" description="Polar residues" evidence="6">
    <location>
        <begin position="84"/>
        <end position="99"/>
    </location>
</feature>
<name>J4HWL2_9APHY</name>
<feature type="compositionally biased region" description="Basic and acidic residues" evidence="6">
    <location>
        <begin position="194"/>
        <end position="207"/>
    </location>
</feature>
<dbReference type="Pfam" id="PF02902">
    <property type="entry name" value="Peptidase_C48"/>
    <property type="match status" value="2"/>
</dbReference>
<dbReference type="GO" id="GO:0070139">
    <property type="term" value="F:SUMO-specific endopeptidase activity"/>
    <property type="evidence" value="ECO:0007669"/>
    <property type="project" value="TreeGrafter"/>
</dbReference>
<feature type="compositionally biased region" description="Polar residues" evidence="6">
    <location>
        <begin position="246"/>
        <end position="262"/>
    </location>
</feature>
<feature type="domain" description="Ubiquitin-like protease family profile" evidence="7">
    <location>
        <begin position="602"/>
        <end position="989"/>
    </location>
</feature>
<organism evidence="8 9">
    <name type="scientific">Fibroporia radiculosa</name>
    <dbReference type="NCBI Taxonomy" id="599839"/>
    <lineage>
        <taxon>Eukaryota</taxon>
        <taxon>Fungi</taxon>
        <taxon>Dikarya</taxon>
        <taxon>Basidiomycota</taxon>
        <taxon>Agaricomycotina</taxon>
        <taxon>Agaricomycetes</taxon>
        <taxon>Polyporales</taxon>
        <taxon>Fibroporiaceae</taxon>
        <taxon>Fibroporia</taxon>
    </lineage>
</organism>
<dbReference type="InterPro" id="IPR003653">
    <property type="entry name" value="Peptidase_C48_C"/>
</dbReference>
<dbReference type="OrthoDB" id="442460at2759"/>
<feature type="compositionally biased region" description="Basic and acidic residues" evidence="6">
    <location>
        <begin position="1043"/>
        <end position="1055"/>
    </location>
</feature>
<evidence type="ECO:0000256" key="3">
    <source>
        <dbReference type="ARBA" id="ARBA00022670"/>
    </source>
</evidence>
<feature type="region of interest" description="Disordered" evidence="6">
    <location>
        <begin position="1043"/>
        <end position="1071"/>
    </location>
</feature>
<feature type="compositionally biased region" description="Polar residues" evidence="6">
    <location>
        <begin position="53"/>
        <end position="74"/>
    </location>
</feature>
<keyword evidence="9" id="KW-1185">Reference proteome</keyword>
<evidence type="ECO:0000313" key="9">
    <source>
        <dbReference type="Proteomes" id="UP000006352"/>
    </source>
</evidence>
<evidence type="ECO:0000256" key="6">
    <source>
        <dbReference type="SAM" id="MobiDB-lite"/>
    </source>
</evidence>
<dbReference type="GO" id="GO:0005737">
    <property type="term" value="C:cytoplasm"/>
    <property type="evidence" value="ECO:0007669"/>
    <property type="project" value="TreeGrafter"/>
</dbReference>
<evidence type="ECO:0000256" key="1">
    <source>
        <dbReference type="ARBA" id="ARBA00005234"/>
    </source>
</evidence>
<dbReference type="Gene3D" id="3.40.395.10">
    <property type="entry name" value="Adenoviral Proteinase, Chain A"/>
    <property type="match status" value="1"/>
</dbReference>
<dbReference type="PANTHER" id="PTHR46896">
    <property type="entry name" value="SENTRIN-SPECIFIC PROTEASE"/>
    <property type="match status" value="1"/>
</dbReference>
<dbReference type="AlphaFoldDB" id="J4HWL2"/>
<dbReference type="GO" id="GO:0016926">
    <property type="term" value="P:protein desumoylation"/>
    <property type="evidence" value="ECO:0007669"/>
    <property type="project" value="TreeGrafter"/>
</dbReference>
<evidence type="ECO:0000259" key="7">
    <source>
        <dbReference type="PROSITE" id="PS50600"/>
    </source>
</evidence>
<accession>J4HWL2</accession>
<comment type="similarity">
    <text evidence="1">Belongs to the peptidase C48 family.</text>
</comment>
<dbReference type="Proteomes" id="UP000006352">
    <property type="component" value="Unassembled WGS sequence"/>
</dbReference>
<dbReference type="InterPro" id="IPR038765">
    <property type="entry name" value="Papain-like_cys_pep_sf"/>
</dbReference>
<protein>
    <recommendedName>
        <fullName evidence="7">Ubiquitin-like protease family profile domain-containing protein</fullName>
    </recommendedName>
</protein>
<evidence type="ECO:0000256" key="5">
    <source>
        <dbReference type="ARBA" id="ARBA00022801"/>
    </source>
</evidence>
<dbReference type="InParanoid" id="J4HWL2"/>
<evidence type="ECO:0000313" key="8">
    <source>
        <dbReference type="EMBL" id="CCM02457.1"/>
    </source>
</evidence>
<feature type="compositionally biased region" description="Polar residues" evidence="6">
    <location>
        <begin position="1"/>
        <end position="11"/>
    </location>
</feature>
<reference evidence="8 9" key="1">
    <citation type="journal article" date="2012" name="Appl. Environ. Microbiol.">
        <title>Short-read sequencing for genomic analysis of the brown rot fungus Fibroporia radiculosa.</title>
        <authorList>
            <person name="Tang J.D."/>
            <person name="Perkins A.D."/>
            <person name="Sonstegard T.S."/>
            <person name="Schroeder S.G."/>
            <person name="Burgess S.C."/>
            <person name="Diehl S.V."/>
        </authorList>
    </citation>
    <scope>NUCLEOTIDE SEQUENCE [LARGE SCALE GENOMIC DNA]</scope>
    <source>
        <strain evidence="8 9">TFFH 294</strain>
    </source>
</reference>
<feature type="compositionally biased region" description="Basic and acidic residues" evidence="6">
    <location>
        <begin position="217"/>
        <end position="232"/>
    </location>
</feature>
<feature type="compositionally biased region" description="Low complexity" evidence="6">
    <location>
        <begin position="27"/>
        <end position="39"/>
    </location>
</feature>
<dbReference type="PROSITE" id="PS50600">
    <property type="entry name" value="ULP_PROTEASE"/>
    <property type="match status" value="1"/>
</dbReference>
<feature type="region of interest" description="Disordered" evidence="6">
    <location>
        <begin position="1"/>
        <end position="266"/>
    </location>
</feature>
<dbReference type="HOGENOM" id="CLU_010190_0_0_1"/>
<gene>
    <name evidence="8" type="ORF">FIBRA_04556</name>
</gene>
<proteinExistence type="inferred from homology"/>
<dbReference type="GO" id="GO:0005634">
    <property type="term" value="C:nucleus"/>
    <property type="evidence" value="ECO:0007669"/>
    <property type="project" value="TreeGrafter"/>
</dbReference>
<evidence type="ECO:0000256" key="2">
    <source>
        <dbReference type="ARBA" id="ARBA00022553"/>
    </source>
</evidence>